<evidence type="ECO:0000313" key="4">
    <source>
        <dbReference type="EMBL" id="TQM94473.1"/>
    </source>
</evidence>
<feature type="compositionally biased region" description="Polar residues" evidence="1">
    <location>
        <begin position="40"/>
        <end position="51"/>
    </location>
</feature>
<dbReference type="Pfam" id="PF13202">
    <property type="entry name" value="EF-hand_5"/>
    <property type="match status" value="2"/>
</dbReference>
<proteinExistence type="predicted"/>
<dbReference type="SUPFAM" id="SSF47473">
    <property type="entry name" value="EF-hand"/>
    <property type="match status" value="1"/>
</dbReference>
<dbReference type="SMART" id="SM00054">
    <property type="entry name" value="EFh"/>
    <property type="match status" value="2"/>
</dbReference>
<dbReference type="PROSITE" id="PS50222">
    <property type="entry name" value="EF_HAND_2"/>
    <property type="match status" value="1"/>
</dbReference>
<feature type="signal peptide" evidence="2">
    <location>
        <begin position="1"/>
        <end position="22"/>
    </location>
</feature>
<sequence>MEKATLAAMLGALMLVTAPAAAQTHMSMPSFEELDADGSGTLTQENLQAGMQAQREAMHDEMISRIMQQADENGMLDEAGLRAGLADLRPEPRSDRRAEMASRMFSRIDRNDDGVIDAEEYARFTEMMGKRGQRERPRMRGQN</sequence>
<evidence type="ECO:0000256" key="1">
    <source>
        <dbReference type="SAM" id="MobiDB-lite"/>
    </source>
</evidence>
<dbReference type="RefSeq" id="WP_170207162.1">
    <property type="nucleotide sequence ID" value="NZ_VFPT01000001.1"/>
</dbReference>
<dbReference type="InterPro" id="IPR018247">
    <property type="entry name" value="EF_Hand_1_Ca_BS"/>
</dbReference>
<dbReference type="InterPro" id="IPR011992">
    <property type="entry name" value="EF-hand-dom_pair"/>
</dbReference>
<feature type="domain" description="EF-hand" evidence="3">
    <location>
        <begin position="96"/>
        <end position="131"/>
    </location>
</feature>
<accession>A0A543KHB5</accession>
<feature type="chain" id="PRO_5021802934" evidence="2">
    <location>
        <begin position="23"/>
        <end position="143"/>
    </location>
</feature>
<feature type="region of interest" description="Disordered" evidence="1">
    <location>
        <begin position="32"/>
        <end position="57"/>
    </location>
</feature>
<gene>
    <name evidence="4" type="ORF">BD293_3152</name>
</gene>
<dbReference type="Proteomes" id="UP000320582">
    <property type="component" value="Unassembled WGS sequence"/>
</dbReference>
<dbReference type="GO" id="GO:0005509">
    <property type="term" value="F:calcium ion binding"/>
    <property type="evidence" value="ECO:0007669"/>
    <property type="project" value="InterPro"/>
</dbReference>
<evidence type="ECO:0000259" key="3">
    <source>
        <dbReference type="PROSITE" id="PS50222"/>
    </source>
</evidence>
<evidence type="ECO:0000256" key="2">
    <source>
        <dbReference type="SAM" id="SignalP"/>
    </source>
</evidence>
<protein>
    <submittedName>
        <fullName evidence="4">EF hand domain-containing protein</fullName>
    </submittedName>
</protein>
<keyword evidence="5" id="KW-1185">Reference proteome</keyword>
<name>A0A543KHB5_9RHOB</name>
<organism evidence="4 5">
    <name type="scientific">Roseinatronobacter monicus</name>
    <dbReference type="NCBI Taxonomy" id="393481"/>
    <lineage>
        <taxon>Bacteria</taxon>
        <taxon>Pseudomonadati</taxon>
        <taxon>Pseudomonadota</taxon>
        <taxon>Alphaproteobacteria</taxon>
        <taxon>Rhodobacterales</taxon>
        <taxon>Paracoccaceae</taxon>
        <taxon>Roseinatronobacter</taxon>
    </lineage>
</organism>
<comment type="caution">
    <text evidence="4">The sequence shown here is derived from an EMBL/GenBank/DDBJ whole genome shotgun (WGS) entry which is preliminary data.</text>
</comment>
<dbReference type="InterPro" id="IPR002048">
    <property type="entry name" value="EF_hand_dom"/>
</dbReference>
<dbReference type="AlphaFoldDB" id="A0A543KHB5"/>
<dbReference type="EMBL" id="VFPT01000001">
    <property type="protein sequence ID" value="TQM94473.1"/>
    <property type="molecule type" value="Genomic_DNA"/>
</dbReference>
<evidence type="ECO:0000313" key="5">
    <source>
        <dbReference type="Proteomes" id="UP000320582"/>
    </source>
</evidence>
<keyword evidence="2" id="KW-0732">Signal</keyword>
<dbReference type="Gene3D" id="1.10.238.10">
    <property type="entry name" value="EF-hand"/>
    <property type="match status" value="2"/>
</dbReference>
<dbReference type="PROSITE" id="PS00018">
    <property type="entry name" value="EF_HAND_1"/>
    <property type="match status" value="1"/>
</dbReference>
<reference evidence="4 5" key="1">
    <citation type="submission" date="2019-06" db="EMBL/GenBank/DDBJ databases">
        <title>Genomic Encyclopedia of Archaeal and Bacterial Type Strains, Phase II (KMG-II): from individual species to whole genera.</title>
        <authorList>
            <person name="Goeker M."/>
        </authorList>
    </citation>
    <scope>NUCLEOTIDE SEQUENCE [LARGE SCALE GENOMIC DNA]</scope>
    <source>
        <strain evidence="4 5">DSM 18423</strain>
    </source>
</reference>